<dbReference type="GO" id="GO:0004065">
    <property type="term" value="F:arylsulfatase activity"/>
    <property type="evidence" value="ECO:0007669"/>
    <property type="project" value="TreeGrafter"/>
</dbReference>
<keyword evidence="3" id="KW-0378">Hydrolase</keyword>
<evidence type="ECO:0000313" key="8">
    <source>
        <dbReference type="Proteomes" id="UP000199021"/>
    </source>
</evidence>
<feature type="region of interest" description="Disordered" evidence="5">
    <location>
        <begin position="470"/>
        <end position="491"/>
    </location>
</feature>
<accession>A0A1H9BG19</accession>
<keyword evidence="4" id="KW-0106">Calcium</keyword>
<evidence type="ECO:0000256" key="2">
    <source>
        <dbReference type="ARBA" id="ARBA00022723"/>
    </source>
</evidence>
<dbReference type="GO" id="GO:0046872">
    <property type="term" value="F:metal ion binding"/>
    <property type="evidence" value="ECO:0007669"/>
    <property type="project" value="UniProtKB-KW"/>
</dbReference>
<evidence type="ECO:0000256" key="1">
    <source>
        <dbReference type="ARBA" id="ARBA00008779"/>
    </source>
</evidence>
<dbReference type="InterPro" id="IPR050738">
    <property type="entry name" value="Sulfatase"/>
</dbReference>
<gene>
    <name evidence="7" type="ORF">SAMN05444359_103111</name>
</gene>
<dbReference type="Pfam" id="PF00884">
    <property type="entry name" value="Sulfatase"/>
    <property type="match status" value="1"/>
</dbReference>
<reference evidence="8" key="1">
    <citation type="submission" date="2016-10" db="EMBL/GenBank/DDBJ databases">
        <authorList>
            <person name="Varghese N."/>
            <person name="Submissions S."/>
        </authorList>
    </citation>
    <scope>NUCLEOTIDE SEQUENCE [LARGE SCALE GENOMIC DNA]</scope>
    <source>
        <strain evidence="8">DSM 24740</strain>
    </source>
</reference>
<dbReference type="InParanoid" id="A0A1H9BG19"/>
<dbReference type="PANTHER" id="PTHR42693">
    <property type="entry name" value="ARYLSULFATASE FAMILY MEMBER"/>
    <property type="match status" value="1"/>
</dbReference>
<dbReference type="EMBL" id="FOFB01000003">
    <property type="protein sequence ID" value="SEP87809.1"/>
    <property type="molecule type" value="Genomic_DNA"/>
</dbReference>
<dbReference type="Gene3D" id="3.30.1120.10">
    <property type="match status" value="1"/>
</dbReference>
<evidence type="ECO:0000256" key="3">
    <source>
        <dbReference type="ARBA" id="ARBA00022801"/>
    </source>
</evidence>
<dbReference type="STRING" id="478744.SAMN05444359_103111"/>
<dbReference type="PANTHER" id="PTHR42693:SF53">
    <property type="entry name" value="ENDO-4-O-SULFATASE"/>
    <property type="match status" value="1"/>
</dbReference>
<comment type="similarity">
    <text evidence="1">Belongs to the sulfatase family.</text>
</comment>
<dbReference type="FunCoup" id="A0A1H9BG19">
    <property type="interactions" value="130"/>
</dbReference>
<dbReference type="InterPro" id="IPR000917">
    <property type="entry name" value="Sulfatase_N"/>
</dbReference>
<dbReference type="Proteomes" id="UP000199021">
    <property type="component" value="Unassembled WGS sequence"/>
</dbReference>
<name>A0A1H9BG19_9BACT</name>
<dbReference type="PROSITE" id="PS00149">
    <property type="entry name" value="SULFATASE_2"/>
    <property type="match status" value="1"/>
</dbReference>
<evidence type="ECO:0000256" key="5">
    <source>
        <dbReference type="SAM" id="MobiDB-lite"/>
    </source>
</evidence>
<dbReference type="Gene3D" id="3.40.720.10">
    <property type="entry name" value="Alkaline Phosphatase, subunit A"/>
    <property type="match status" value="1"/>
</dbReference>
<protein>
    <submittedName>
        <fullName evidence="7">Arylsulfatase A</fullName>
    </submittedName>
</protein>
<dbReference type="InterPro" id="IPR017850">
    <property type="entry name" value="Alkaline_phosphatase_core_sf"/>
</dbReference>
<organism evidence="7 8">
    <name type="scientific">Neolewinella agarilytica</name>
    <dbReference type="NCBI Taxonomy" id="478744"/>
    <lineage>
        <taxon>Bacteria</taxon>
        <taxon>Pseudomonadati</taxon>
        <taxon>Bacteroidota</taxon>
        <taxon>Saprospiria</taxon>
        <taxon>Saprospirales</taxon>
        <taxon>Lewinellaceae</taxon>
        <taxon>Neolewinella</taxon>
    </lineage>
</organism>
<evidence type="ECO:0000256" key="4">
    <source>
        <dbReference type="ARBA" id="ARBA00022837"/>
    </source>
</evidence>
<dbReference type="AlphaFoldDB" id="A0A1H9BG19"/>
<feature type="domain" description="Sulfatase N-terminal" evidence="6">
    <location>
        <begin position="50"/>
        <end position="360"/>
    </location>
</feature>
<feature type="compositionally biased region" description="Basic and acidic residues" evidence="5">
    <location>
        <begin position="470"/>
        <end position="480"/>
    </location>
</feature>
<keyword evidence="8" id="KW-1185">Reference proteome</keyword>
<evidence type="ECO:0000313" key="7">
    <source>
        <dbReference type="EMBL" id="SEP87809.1"/>
    </source>
</evidence>
<feature type="compositionally biased region" description="Pro residues" evidence="5">
    <location>
        <begin position="482"/>
        <end position="491"/>
    </location>
</feature>
<dbReference type="InterPro" id="IPR024607">
    <property type="entry name" value="Sulfatase_CS"/>
</dbReference>
<sequence>MSGKHDFNYFQAKPVHQPIMKFAHYFFLFVLLGHCTTAPKAVATTSLSPPNVIIILTDDQGWADVGFNGGTDIPTPHLDRLAEEGVIFTNGYVSHPYCSPSRAGLLTGRYQARFGHDCNMPYNTVNDESVGTPLSEIMLSEALKEQGYRTSAIGKWHVGDHPALHPPAQGFDHWFGFPGGGMNYWGIPKGPLRTIVRNGVPVPPAELTYLTDDFTDEAIDVITAKDEKPFFIYLAYNAPHAPDHATAQYLEQTKHIEYSGRSIYGAMVNAVDAGVGRIDSTLIANGIKDNTMVFFLSDNGGRGQWADNRPGRGFKGMLFEGGIKVPFFLNWPAAISGNQRYEHMITSLDIYPTVVEAAGADAGAMKQLDGKDLIPFISGRNEAPPHYQLFWRSVGGYEYAVRKGDYKLYKNASKEKTLLFNLKDDPGERQDIAAIKPEMVAQLEQAYLTWDEDNLEPGWLDPHIENCIRDQKQWEKERKKAMPPPERPSGK</sequence>
<evidence type="ECO:0000259" key="6">
    <source>
        <dbReference type="Pfam" id="PF00884"/>
    </source>
</evidence>
<keyword evidence="2" id="KW-0479">Metal-binding</keyword>
<proteinExistence type="inferred from homology"/>
<dbReference type="SUPFAM" id="SSF53649">
    <property type="entry name" value="Alkaline phosphatase-like"/>
    <property type="match status" value="1"/>
</dbReference>